<dbReference type="InterPro" id="IPR045167">
    <property type="entry name" value="Hobbit"/>
</dbReference>
<dbReference type="SMART" id="SM01214">
    <property type="entry name" value="Fmp27_GFWDK"/>
    <property type="match status" value="1"/>
</dbReference>
<accession>A0A1A0HI36</accession>
<keyword evidence="5" id="KW-1185">Reference proteome</keyword>
<evidence type="ECO:0000313" key="5">
    <source>
        <dbReference type="Proteomes" id="UP000092555"/>
    </source>
</evidence>
<organism evidence="4 5">
    <name type="scientific">Metschnikowia bicuspidata var. bicuspidata NRRL YB-4993</name>
    <dbReference type="NCBI Taxonomy" id="869754"/>
    <lineage>
        <taxon>Eukaryota</taxon>
        <taxon>Fungi</taxon>
        <taxon>Dikarya</taxon>
        <taxon>Ascomycota</taxon>
        <taxon>Saccharomycotina</taxon>
        <taxon>Pichiomycetes</taxon>
        <taxon>Metschnikowiaceae</taxon>
        <taxon>Metschnikowia</taxon>
    </lineage>
</organism>
<evidence type="ECO:0000259" key="3">
    <source>
        <dbReference type="SMART" id="SM01216"/>
    </source>
</evidence>
<dbReference type="Proteomes" id="UP000092555">
    <property type="component" value="Unassembled WGS sequence"/>
</dbReference>
<evidence type="ECO:0000259" key="1">
    <source>
        <dbReference type="SMART" id="SM01214"/>
    </source>
</evidence>
<feature type="domain" description="FMP27/BLTP2/Hobbit GFWDK motif-containing RBG unit" evidence="1">
    <location>
        <begin position="1193"/>
        <end position="1352"/>
    </location>
</feature>
<dbReference type="InterPro" id="IPR019449">
    <property type="entry name" value="FMP27_WPPW_RBG"/>
</dbReference>
<dbReference type="PANTHER" id="PTHR15678">
    <property type="entry name" value="ANTIGEN MLAA-22-RELATED"/>
    <property type="match status" value="1"/>
</dbReference>
<dbReference type="RefSeq" id="XP_018714147.1">
    <property type="nucleotide sequence ID" value="XM_018853905.1"/>
</dbReference>
<dbReference type="GeneID" id="30026881"/>
<evidence type="ECO:0000259" key="2">
    <source>
        <dbReference type="SMART" id="SM01215"/>
    </source>
</evidence>
<comment type="caution">
    <text evidence="4">The sequence shown here is derived from an EMBL/GenBank/DDBJ whole genome shotgun (WGS) entry which is preliminary data.</text>
</comment>
<reference evidence="4 5" key="1">
    <citation type="submission" date="2016-05" db="EMBL/GenBank/DDBJ databases">
        <title>Comparative genomics of biotechnologically important yeasts.</title>
        <authorList>
            <consortium name="DOE Joint Genome Institute"/>
            <person name="Riley R."/>
            <person name="Haridas S."/>
            <person name="Wolfe K.H."/>
            <person name="Lopes M.R."/>
            <person name="Hittinger C.T."/>
            <person name="Goker M."/>
            <person name="Salamov A."/>
            <person name="Wisecaver J."/>
            <person name="Long T.M."/>
            <person name="Aerts A.L."/>
            <person name="Barry K."/>
            <person name="Choi C."/>
            <person name="Clum A."/>
            <person name="Coughlan A.Y."/>
            <person name="Deshpande S."/>
            <person name="Douglass A.P."/>
            <person name="Hanson S.J."/>
            <person name="Klenk H.-P."/>
            <person name="LaButti K."/>
            <person name="Lapidus A."/>
            <person name="Lindquist E."/>
            <person name="Lipzen A."/>
            <person name="Meier-kolthoff J.P."/>
            <person name="Ohm R.A."/>
            <person name="Otillar R.P."/>
            <person name="Pangilinan J."/>
            <person name="Peng Y."/>
            <person name="Rokas A."/>
            <person name="Rosa C.A."/>
            <person name="Scheuner C."/>
            <person name="Sibirny A.A."/>
            <person name="Slot J.C."/>
            <person name="Stielow J.B."/>
            <person name="Sun H."/>
            <person name="Kurtzman C.P."/>
            <person name="Blackwell M."/>
            <person name="Grigoriev I.V."/>
            <person name="Jeffries T.W."/>
        </authorList>
    </citation>
    <scope>NUCLEOTIDE SEQUENCE [LARGE SCALE GENOMIC DNA]</scope>
    <source>
        <strain evidence="4 5">NRRL YB-4993</strain>
    </source>
</reference>
<dbReference type="PANTHER" id="PTHR15678:SF15">
    <property type="entry name" value="PROTEIN FMP27, MITOCHONDRIAL"/>
    <property type="match status" value="1"/>
</dbReference>
<dbReference type="InterPro" id="IPR019415">
    <property type="entry name" value="FMP27_SW_RBG"/>
</dbReference>
<dbReference type="Pfam" id="PF10344">
    <property type="entry name" value="Hobbit"/>
    <property type="match status" value="1"/>
</dbReference>
<dbReference type="SMART" id="SM01215">
    <property type="entry name" value="Fmp27_SW"/>
    <property type="match status" value="1"/>
</dbReference>
<protein>
    <submittedName>
        <fullName evidence="4">Uncharacterized protein</fullName>
    </submittedName>
</protein>
<name>A0A1A0HI36_9ASCO</name>
<dbReference type="EMBL" id="LXTC01000001">
    <property type="protein sequence ID" value="OBA23666.1"/>
    <property type="molecule type" value="Genomic_DNA"/>
</dbReference>
<feature type="domain" description="FMP27 WPPW motif-containing RBG unit" evidence="3">
    <location>
        <begin position="1600"/>
        <end position="2024"/>
    </location>
</feature>
<sequence>MNEYILWVLALLLCWKVAWIIIYYTSGLYVGYVSINNGVLLNNFKLHRGIQISASSVRWRLWGNTKKVVISDLNVIVPLRVGTVKSKPRGRTMSDSPITIFPSSKLSKWAIKSLLFIVRRVDLELKDPRFGLEKFVADAKSLLFVFHSQKSLESSSIRDIHCLASALQARVRLLHSGAQTSLLRIGTLSTLLSTSVNTHNGLLSNVVTKLYVDEAELNMLHIIRTLVTSLESCSRGGSNTPTTKVSLESKLSRFTTIHRKFSPCFKECSINIVSFCAQDIPVIPSVSDCSLSEYLNLLTAGDIMYTSVDAASIHFQRLLPTSAGFDIHFSSAQDLPIHITFSSLLFKAGFEWREAIGDFSSSYGSRNELISIPNFSFTLKTNAARHLVDGFGFKNSIFEIFLSVNSPTLDIDHHQLAILAHNFTVWGKIITERKLRQKIYDKHHENLRLSASKTVSGDERRNIRVNNTQNSPSQSCAPQTLRKDLMFDRAIVLLKDYFPKLNAKVTVEQPRVLIRVQNPDLAFVQMLMVSYSLMVVHILTTKKRDYNIECQFIHPNVTFSEKSDMSCFTDVLHVEICGLGDANLKFHIMKDLKIKTKVQINGSYIDLTKPDVLNGLHDIIDQTSCSITKTFNLCLMNARYDQTIHELRNQVTAICEQQGEKSGHDLQTFLFRYIPSWLVSFDFKLLNIELRVGSASPLLPLDYISELSNLVNKTFDQTDRVVCLEMSDLTISVDDRCALRSKSFQPVVLSSFASTIPQMSSQDLIESYWSVSSEISNLKLSFINESERSPIISLPSIRHNTNALSRNSKDELSQEVTIKLVDINFDRQKLFVMIGLIYLINETVVMPLKKLHLRIKKETHTLKPVSKSYSKRHLLDYTTLSFKIENVDFVLSLSTEFKVRLQFYTSRIGYSNGIVTVTNKFLRAMVISSSLAGHWDRVLCVDSLHAKIGDTTEDYPINLLTSAIRFIQPHGFVVYKLFDNLSVFLKIAKHLVSCFRRQKKETFVFPTESKPVVSVGIKLTSAKISLNIEDDPFESELNMIYQLGLVEQRKRLEHLNILDEQCRQKLLSETDCSAAFSSLQKAFERLWIRKVETYKEELSREVSENKKYLFGDELDVSSFKYDKLRPYPLHAPLLSVSLIGVQLNILKPEFSLQNLPDFLYQHGQGVPRGTRYNLMIPTFIKLNLEELRMHLRDYPLPLLHLPYSKNHSDHGTALSMSGHLIICEALVLDKAHLRTLEVELTDKSNKTNRETTSFDKLTIQKSLSTVKLYTDMNIVFGSAQPSRFVWGQSYQFGIQQIMLTVDQFSKPPVDISPKLGFWDKLRLIIHGKISIRTGYSASIEVAFKGGKDPYDLFGESNGFILGFRDSVVWNINQADDSSDLFNIVADKLSWYIPNYPSTKLVCWSRDSSKAVHLPSEKSFITSCYGFYLGRTDSNPVVKDTGCCEKRVVELSGGIKFSVGFLLERFSTGENEFSTTGKPHFEVELHNPEFTSIDHDSFEGFRSDRLHMAIALKAYTKNSYNTIHLSPGVMKQFFSWWKIFQGNMMLPIRKGRLFGEKKSSQKFSKHLFSNKFLFDIGNLFIGHIIQKLESEVQNDYYSCVGLRAKVEHFLVDLHQKKEEIIDVHKDLSRRKKVMKMRFNLGQVSLKNIDLRSISAIFFRDIYQQGQGQKNQSQPLKVLLEIFDNDDEWLDVRDYVECFRPLIGDLKSAKILPLLYSEEFVYMRDTTNGINLEHKSGTKMHKCNLDLTDYKSSEIQLYKRRVKQLSGLPSLQKNHEEFRVSKRIEVLNALMASCKSDRRNFARSDSFNVLELKKEESFHNRFLLVSMFLKWNEQVRNQLMKYIHFVHLNSSHKKFLSFGFMSILEGLIENQNMPIDELSLATSFSELLNRESVDSETPDENQSSQKRYDNFDKIIHQTTLLEDIVENYKIEIVSPQIQLHSEELKDSVIIVTAPCLEAKIVSVVTKKENQPLNDLDVMEKRYGVILHEASLMVIDEKDVKTNPYAFETTPYGTQTKWPPFLGVETCKRQDLASPDTLLAQQMSVMLTFDQPLASSCDTMDTTENVARSERSINMSRNAADKLKIDIPRISINCTSKQYFSLYATILSLMLYIEPLAAELRERVRKLNFSIDFQDFRALRDRLEDLYEYVGITKELLKNYSFRQKSFLDNESLNDYLLLADKKASFEMEIVLMLQILFLGDIARGSLSRVVQDWRIAADDITIRMLNDDRSHIIDLTIDRGVYKRAVKDDGSNDNRIEIMSINGRSLLSNSRFKNFLEPIEPPKDHHLVTIDWSMNKSVGGIKIIDNFDISSLPLNVKIEEETGRLLIRFLFRQNKSRDLSRSPVMGVKKGSRGNVNTSPDKFNVEYALCDEIKLNGKKSTFSKGSDKNISSKESSLATSSKTDLDEDLNSMISRSKKYLSIAKLTSHLFEVMITLRMKNGLKRWLNVTNFLLVLPRWEIQRKVLSLFEVVDFFKSVVVRSLMSHSLRILRNKVTTRLNNLRRYKAFLRNIHMLSLSLPLEPANPNTVHECSKSSK</sequence>
<gene>
    <name evidence="4" type="ORF">METBIDRAFT_110417</name>
</gene>
<dbReference type="SMART" id="SM01216">
    <property type="entry name" value="Fmp27_WPPW"/>
    <property type="match status" value="1"/>
</dbReference>
<dbReference type="InterPro" id="IPR019441">
    <property type="entry name" value="FMP27/BLTP2/Hobbit_GFWDK_RBG"/>
</dbReference>
<dbReference type="OrthoDB" id="1562405at2759"/>
<proteinExistence type="predicted"/>
<evidence type="ECO:0000313" key="4">
    <source>
        <dbReference type="EMBL" id="OBA23666.1"/>
    </source>
</evidence>
<feature type="domain" description="FMP27 SW motif-containing RBG unit" evidence="2">
    <location>
        <begin position="1074"/>
        <end position="1175"/>
    </location>
</feature>
<dbReference type="STRING" id="869754.A0A1A0HI36"/>